<organism evidence="3 4">
    <name type="scientific">Gelidibacter algens</name>
    <dbReference type="NCBI Taxonomy" id="49280"/>
    <lineage>
        <taxon>Bacteria</taxon>
        <taxon>Pseudomonadati</taxon>
        <taxon>Bacteroidota</taxon>
        <taxon>Flavobacteriia</taxon>
        <taxon>Flavobacteriales</taxon>
        <taxon>Flavobacteriaceae</taxon>
        <taxon>Gelidibacter</taxon>
    </lineage>
</organism>
<dbReference type="InterPro" id="IPR008136">
    <property type="entry name" value="CinA_C"/>
</dbReference>
<sequence>MLAEIITIGDEILIGQIIDTNSAFIAKQLNKIGVSVYQITSVQDDKSHILKSLKEAEENAKIIIITGGLGPTKDDITKKTIAEYFDDTLVRNEAVTANIQRIWSDFINKIPTQVNLDQALVPSKAQVLMNLHGSAPGMWLEKDGKVFISLPGVPYEMKGLIDDEVIPKLRQQFKFPYIQHETLLTYGLGESALAERIEAWEDHLPSYIKLAYLPSLGRVRLRLSGKSMDKQLIQVEIKHQIALLLPQIEDIFVGYERDESIEAVIGQQLIALGKTVSTAESCTGGKIAESFTANAGASHYFKGSVVSYDTQAKVDLLKIDAHLIAEFSVVSSQVAEAMAASALKLFDTDYAIATTGNAGPDKGDSDAEVGTVFIALATKDKVFSEQFTFGNHRHKVINRAANKAFEMLQKEISKK</sequence>
<reference evidence="3 4" key="1">
    <citation type="submission" date="2018-06" db="EMBL/GenBank/DDBJ databases">
        <title>Genomic Encyclopedia of Archaeal and Bacterial Type Strains, Phase II (KMG-II): from individual species to whole genera.</title>
        <authorList>
            <person name="Goeker M."/>
        </authorList>
    </citation>
    <scope>NUCLEOTIDE SEQUENCE [LARGE SCALE GENOMIC DNA]</scope>
    <source>
        <strain evidence="3 4">DSM 12408</strain>
    </source>
</reference>
<dbReference type="Pfam" id="PF00994">
    <property type="entry name" value="MoCF_biosynth"/>
    <property type="match status" value="1"/>
</dbReference>
<evidence type="ECO:0000313" key="4">
    <source>
        <dbReference type="Proteomes" id="UP000248987"/>
    </source>
</evidence>
<dbReference type="SUPFAM" id="SSF53218">
    <property type="entry name" value="Molybdenum cofactor biosynthesis proteins"/>
    <property type="match status" value="1"/>
</dbReference>
<dbReference type="Gene3D" id="3.90.950.20">
    <property type="entry name" value="CinA-like"/>
    <property type="match status" value="1"/>
</dbReference>
<dbReference type="RefSeq" id="WP_066429798.1">
    <property type="nucleotide sequence ID" value="NZ_LZRN01000001.1"/>
</dbReference>
<dbReference type="InterPro" id="IPR036425">
    <property type="entry name" value="MoaB/Mog-like_dom_sf"/>
</dbReference>
<dbReference type="Gene3D" id="3.40.980.10">
    <property type="entry name" value="MoaB/Mog-like domain"/>
    <property type="match status" value="1"/>
</dbReference>
<evidence type="ECO:0000256" key="1">
    <source>
        <dbReference type="HAMAP-Rule" id="MF_00226"/>
    </source>
</evidence>
<dbReference type="STRING" id="49280.A9996_00735"/>
<dbReference type="HAMAP" id="MF_00226_B">
    <property type="entry name" value="CinA_B"/>
    <property type="match status" value="1"/>
</dbReference>
<dbReference type="CDD" id="cd00885">
    <property type="entry name" value="cinA"/>
    <property type="match status" value="1"/>
</dbReference>
<dbReference type="EMBL" id="QLLQ01000013">
    <property type="protein sequence ID" value="RAJ20920.1"/>
    <property type="molecule type" value="Genomic_DNA"/>
</dbReference>
<dbReference type="SUPFAM" id="SSF142433">
    <property type="entry name" value="CinA-like"/>
    <property type="match status" value="1"/>
</dbReference>
<dbReference type="InterPro" id="IPR036653">
    <property type="entry name" value="CinA-like_C"/>
</dbReference>
<comment type="similarity">
    <text evidence="1">Belongs to the CinA family.</text>
</comment>
<dbReference type="PANTHER" id="PTHR13939:SF0">
    <property type="entry name" value="NMN AMIDOHYDROLASE-LIKE PROTEIN YFAY"/>
    <property type="match status" value="1"/>
</dbReference>
<dbReference type="Proteomes" id="UP000248987">
    <property type="component" value="Unassembled WGS sequence"/>
</dbReference>
<protein>
    <recommendedName>
        <fullName evidence="1">CinA-like protein</fullName>
    </recommendedName>
</protein>
<dbReference type="NCBIfam" id="TIGR00199">
    <property type="entry name" value="PncC_domain"/>
    <property type="match status" value="1"/>
</dbReference>
<dbReference type="Pfam" id="PF18146">
    <property type="entry name" value="CinA_KH"/>
    <property type="match status" value="1"/>
</dbReference>
<dbReference type="OrthoDB" id="9801454at2"/>
<dbReference type="InterPro" id="IPR001453">
    <property type="entry name" value="MoaB/Mog_dom"/>
</dbReference>
<dbReference type="InterPro" id="IPR008135">
    <property type="entry name" value="Competence-induced_CinA"/>
</dbReference>
<proteinExistence type="inferred from homology"/>
<evidence type="ECO:0000313" key="3">
    <source>
        <dbReference type="EMBL" id="RAJ20920.1"/>
    </source>
</evidence>
<dbReference type="AlphaFoldDB" id="A0A1A7R5Y4"/>
<dbReference type="SMART" id="SM00852">
    <property type="entry name" value="MoCF_biosynth"/>
    <property type="match status" value="1"/>
</dbReference>
<gene>
    <name evidence="3" type="ORF">LX77_02914</name>
</gene>
<dbReference type="PIRSF" id="PIRSF006728">
    <property type="entry name" value="CinA"/>
    <property type="match status" value="1"/>
</dbReference>
<evidence type="ECO:0000259" key="2">
    <source>
        <dbReference type="SMART" id="SM00852"/>
    </source>
</evidence>
<accession>A0A1A7R5Y4</accession>
<dbReference type="PANTHER" id="PTHR13939">
    <property type="entry name" value="NICOTINAMIDE-NUCLEOTIDE AMIDOHYDROLASE PNCC"/>
    <property type="match status" value="1"/>
</dbReference>
<keyword evidence="4" id="KW-1185">Reference proteome</keyword>
<dbReference type="InterPro" id="IPR050101">
    <property type="entry name" value="CinA"/>
</dbReference>
<dbReference type="Pfam" id="PF02464">
    <property type="entry name" value="CinA"/>
    <property type="match status" value="1"/>
</dbReference>
<name>A0A1A7R5Y4_9FLAO</name>
<dbReference type="NCBIfam" id="TIGR00177">
    <property type="entry name" value="molyb_syn"/>
    <property type="match status" value="1"/>
</dbReference>
<dbReference type="NCBIfam" id="NF001813">
    <property type="entry name" value="PRK00549.1"/>
    <property type="match status" value="1"/>
</dbReference>
<comment type="caution">
    <text evidence="3">The sequence shown here is derived from an EMBL/GenBank/DDBJ whole genome shotgun (WGS) entry which is preliminary data.</text>
</comment>
<dbReference type="NCBIfam" id="TIGR00200">
    <property type="entry name" value="cinA_nterm"/>
    <property type="match status" value="1"/>
</dbReference>
<dbReference type="InterPro" id="IPR041424">
    <property type="entry name" value="CinA_KH"/>
</dbReference>
<feature type="domain" description="MoaB/Mog" evidence="2">
    <location>
        <begin position="4"/>
        <end position="172"/>
    </location>
</feature>